<protein>
    <submittedName>
        <fullName evidence="2">Catechol-2,3-dioxygenase</fullName>
    </submittedName>
</protein>
<dbReference type="InterPro" id="IPR037523">
    <property type="entry name" value="VOC_core"/>
</dbReference>
<evidence type="ECO:0000313" key="3">
    <source>
        <dbReference type="EMBL" id="NOL39675.1"/>
    </source>
</evidence>
<dbReference type="Gene3D" id="3.10.180.10">
    <property type="entry name" value="2,3-Dihydroxybiphenyl 1,2-Dioxygenase, domain 1"/>
    <property type="match status" value="1"/>
</dbReference>
<reference evidence="2 5" key="2">
    <citation type="submission" date="2020-08" db="EMBL/GenBank/DDBJ databases">
        <title>Sequencing the genomes of 1000 actinobacteria strains.</title>
        <authorList>
            <person name="Klenk H.-P."/>
        </authorList>
    </citation>
    <scope>NUCLEOTIDE SEQUENCE [LARGE SCALE GENOMIC DNA]</scope>
    <source>
        <strain evidence="2 5">DSM 15626</strain>
    </source>
</reference>
<dbReference type="RefSeq" id="WP_171671484.1">
    <property type="nucleotide sequence ID" value="NZ_BAAAGT010000003.1"/>
</dbReference>
<keyword evidence="2" id="KW-0560">Oxidoreductase</keyword>
<name>A0A7Y4KVV4_9ACTN</name>
<dbReference type="AlphaFoldDB" id="A0A7Y4KVV4"/>
<dbReference type="Proteomes" id="UP000553957">
    <property type="component" value="Unassembled WGS sequence"/>
</dbReference>
<keyword evidence="4" id="KW-1185">Reference proteome</keyword>
<dbReference type="InterPro" id="IPR029068">
    <property type="entry name" value="Glyas_Bleomycin-R_OHBP_Dase"/>
</dbReference>
<dbReference type="EMBL" id="JACHKF010000001">
    <property type="protein sequence ID" value="MBB6567728.1"/>
    <property type="molecule type" value="Genomic_DNA"/>
</dbReference>
<evidence type="ECO:0000313" key="2">
    <source>
        <dbReference type="EMBL" id="MBB6567728.1"/>
    </source>
</evidence>
<dbReference type="EMBL" id="JABJRC010000001">
    <property type="protein sequence ID" value="NOL39675.1"/>
    <property type="molecule type" value="Genomic_DNA"/>
</dbReference>
<evidence type="ECO:0000259" key="1">
    <source>
        <dbReference type="PROSITE" id="PS51819"/>
    </source>
</evidence>
<sequence length="228" mass="24809">MSTASVAEKPKLHHLGILVPAADFDAMINFYSAVLDMEVTHRGGPGGGVEVCFLTNDDQNHRIVFVTNPALLPQAAGEHSRLAHTAHEFPTIDGLLAKYAGLRDQGIFPYEAIDHGPTLSIYYKDPGGYSIELQVDSFGDAAKSTDFMQNSEVYRENLSGILFDPEAVIEERRTGRSLEEIHLAAYQGAYPPTAEQRARLAGGIGRVRGAFDHPSWGDDHPTFAGLDS</sequence>
<organism evidence="3 4">
    <name type="scientific">Kribbella sandramycini</name>
    <dbReference type="NCBI Taxonomy" id="60450"/>
    <lineage>
        <taxon>Bacteria</taxon>
        <taxon>Bacillati</taxon>
        <taxon>Actinomycetota</taxon>
        <taxon>Actinomycetes</taxon>
        <taxon>Propionibacteriales</taxon>
        <taxon>Kribbellaceae</taxon>
        <taxon>Kribbella</taxon>
    </lineage>
</organism>
<feature type="domain" description="VOC" evidence="1">
    <location>
        <begin position="11"/>
        <end position="136"/>
    </location>
</feature>
<gene>
    <name evidence="2" type="ORF">HNR71_003365</name>
    <name evidence="3" type="ORF">HPO96_05395</name>
</gene>
<dbReference type="Pfam" id="PF00903">
    <property type="entry name" value="Glyoxalase"/>
    <property type="match status" value="1"/>
</dbReference>
<dbReference type="InterPro" id="IPR004360">
    <property type="entry name" value="Glyas_Fos-R_dOase_dom"/>
</dbReference>
<dbReference type="Proteomes" id="UP000534306">
    <property type="component" value="Unassembled WGS sequence"/>
</dbReference>
<comment type="caution">
    <text evidence="3">The sequence shown here is derived from an EMBL/GenBank/DDBJ whole genome shotgun (WGS) entry which is preliminary data.</text>
</comment>
<proteinExistence type="predicted"/>
<dbReference type="PROSITE" id="PS51819">
    <property type="entry name" value="VOC"/>
    <property type="match status" value="1"/>
</dbReference>
<evidence type="ECO:0000313" key="4">
    <source>
        <dbReference type="Proteomes" id="UP000534306"/>
    </source>
</evidence>
<accession>A0A7Y4KVV4</accession>
<reference evidence="3 4" key="1">
    <citation type="submission" date="2020-05" db="EMBL/GenBank/DDBJ databases">
        <title>Genome sequence of Kribbella sandramycini ATCC 39419.</title>
        <authorList>
            <person name="Maclea K.S."/>
            <person name="Fair J.L."/>
        </authorList>
    </citation>
    <scope>NUCLEOTIDE SEQUENCE [LARGE SCALE GENOMIC DNA]</scope>
    <source>
        <strain evidence="3 4">ATCC 39419</strain>
    </source>
</reference>
<keyword evidence="2" id="KW-0223">Dioxygenase</keyword>
<dbReference type="SUPFAM" id="SSF54593">
    <property type="entry name" value="Glyoxalase/Bleomycin resistance protein/Dihydroxybiphenyl dioxygenase"/>
    <property type="match status" value="1"/>
</dbReference>
<dbReference type="GO" id="GO:0051213">
    <property type="term" value="F:dioxygenase activity"/>
    <property type="evidence" value="ECO:0007669"/>
    <property type="project" value="UniProtKB-KW"/>
</dbReference>
<evidence type="ECO:0000313" key="5">
    <source>
        <dbReference type="Proteomes" id="UP000553957"/>
    </source>
</evidence>